<proteinExistence type="predicted"/>
<dbReference type="RefSeq" id="XP_068352133.1">
    <property type="nucleotide sequence ID" value="XM_068509749.1"/>
</dbReference>
<sequence length="160" mass="18814">MIKYEININDENNECVPIDCVPVISSRRFKIDSYKIQAIKNIYKYNIIDGNPFEDEENEIMCSFINLIDPTHPYQILSLEDKLNLVNDAVEKDNMKKILDLYDTIYEVNLNKAVVAIIKDYLANVSANIQFHLEQEIREINEIMTGEKWDYNSFIRNLND</sequence>
<gene>
    <name evidence="1" type="ORF">TRFO_34603</name>
</gene>
<dbReference type="GeneID" id="94844453"/>
<name>A0A1J4JP02_9EUKA</name>
<protein>
    <submittedName>
        <fullName evidence="1">Uncharacterized protein</fullName>
    </submittedName>
</protein>
<dbReference type="Proteomes" id="UP000179807">
    <property type="component" value="Unassembled WGS sequence"/>
</dbReference>
<organism evidence="1 2">
    <name type="scientific">Tritrichomonas foetus</name>
    <dbReference type="NCBI Taxonomy" id="1144522"/>
    <lineage>
        <taxon>Eukaryota</taxon>
        <taxon>Metamonada</taxon>
        <taxon>Parabasalia</taxon>
        <taxon>Tritrichomonadida</taxon>
        <taxon>Tritrichomonadidae</taxon>
        <taxon>Tritrichomonas</taxon>
    </lineage>
</organism>
<dbReference type="EMBL" id="MLAK01001027">
    <property type="protein sequence ID" value="OHS98996.1"/>
    <property type="molecule type" value="Genomic_DNA"/>
</dbReference>
<accession>A0A1J4JP02</accession>
<reference evidence="1" key="1">
    <citation type="submission" date="2016-10" db="EMBL/GenBank/DDBJ databases">
        <authorList>
            <person name="Benchimol M."/>
            <person name="Almeida L.G."/>
            <person name="Vasconcelos A.T."/>
            <person name="Perreira-Neves A."/>
            <person name="Rosa I.A."/>
            <person name="Tasca T."/>
            <person name="Bogo M.R."/>
            <person name="de Souza W."/>
        </authorList>
    </citation>
    <scope>NUCLEOTIDE SEQUENCE [LARGE SCALE GENOMIC DNA]</scope>
    <source>
        <strain evidence="1">K</strain>
    </source>
</reference>
<evidence type="ECO:0000313" key="2">
    <source>
        <dbReference type="Proteomes" id="UP000179807"/>
    </source>
</evidence>
<comment type="caution">
    <text evidence="1">The sequence shown here is derived from an EMBL/GenBank/DDBJ whole genome shotgun (WGS) entry which is preliminary data.</text>
</comment>
<keyword evidence="2" id="KW-1185">Reference proteome</keyword>
<dbReference type="AlphaFoldDB" id="A0A1J4JP02"/>
<dbReference type="VEuPathDB" id="TrichDB:TRFO_34603"/>
<evidence type="ECO:0000313" key="1">
    <source>
        <dbReference type="EMBL" id="OHS98996.1"/>
    </source>
</evidence>